<evidence type="ECO:0000256" key="5">
    <source>
        <dbReference type="ARBA" id="ARBA00023136"/>
    </source>
</evidence>
<keyword evidence="7" id="KW-0325">Glycoprotein</keyword>
<evidence type="ECO:0000256" key="2">
    <source>
        <dbReference type="ARBA" id="ARBA00022475"/>
    </source>
</evidence>
<reference evidence="9" key="1">
    <citation type="submission" date="2022-01" db="EMBL/GenBank/DDBJ databases">
        <authorList>
            <person name="King R."/>
        </authorList>
    </citation>
    <scope>NUCLEOTIDE SEQUENCE</scope>
</reference>
<proteinExistence type="predicted"/>
<keyword evidence="10" id="KW-1185">Reference proteome</keyword>
<feature type="transmembrane region" description="Helical" evidence="8">
    <location>
        <begin position="537"/>
        <end position="559"/>
    </location>
</feature>
<evidence type="ECO:0000256" key="1">
    <source>
        <dbReference type="ARBA" id="ARBA00004651"/>
    </source>
</evidence>
<keyword evidence="3 8" id="KW-0812">Transmembrane</keyword>
<evidence type="ECO:0000313" key="9">
    <source>
        <dbReference type="EMBL" id="CAG9832741.1"/>
    </source>
</evidence>
<dbReference type="SUPFAM" id="SSF53850">
    <property type="entry name" value="Periplasmic binding protein-like II"/>
    <property type="match status" value="1"/>
</dbReference>
<dbReference type="PANTHER" id="PTHR42643">
    <property type="entry name" value="IONOTROPIC RECEPTOR 20A-RELATED"/>
    <property type="match status" value="1"/>
</dbReference>
<keyword evidence="6" id="KW-0675">Receptor</keyword>
<protein>
    <recommendedName>
        <fullName evidence="11">Ionotropic receptor</fullName>
    </recommendedName>
</protein>
<dbReference type="PANTHER" id="PTHR42643:SF24">
    <property type="entry name" value="IONOTROPIC RECEPTOR 60A"/>
    <property type="match status" value="1"/>
</dbReference>
<keyword evidence="4 8" id="KW-1133">Transmembrane helix</keyword>
<accession>A0A9N9XBG4</accession>
<evidence type="ECO:0000313" key="10">
    <source>
        <dbReference type="Proteomes" id="UP001153709"/>
    </source>
</evidence>
<evidence type="ECO:0008006" key="11">
    <source>
        <dbReference type="Google" id="ProtNLM"/>
    </source>
</evidence>
<dbReference type="Proteomes" id="UP001153709">
    <property type="component" value="Chromosome 4"/>
</dbReference>
<dbReference type="InterPro" id="IPR052192">
    <property type="entry name" value="Insect_Ionotropic_Sensory_Rcpt"/>
</dbReference>
<feature type="transmembrane region" description="Helical" evidence="8">
    <location>
        <begin position="589"/>
        <end position="607"/>
    </location>
</feature>
<sequence length="813" mass="95771">MRRIDRQANPQNVPRPIILEMKKEATRMEILKAAKNLRGTKIYVNEDFPKKTLQERKHLLQHIKMVRQEGHIAALKYNKLRINGEPFSRKQLEGIDVNYWKKPEEKKVFTTCYKSKMFDIMRVNNSYNIIETPFDLLKYKIDIGLLLPVVNKQYTQYTDPTEQKLIESNVNVYCVFTTGYKSKMFGIMRVNNSYNVIETPFDLLKYKIDIGLLLPAVNKRYTQNTDPTERKLIESNVNVYCEQSVEKMLLLFLLSSGILLTEAYISVKSNLNILEGCLNELFDFINEEKKFIYVVNANIPIKNYPTVSFNRISEIKKIPPIFPNVYLVSINVSEVLSVLYKLKILNNLKYYILIVQNIDETIMKSLEHYFISKILFITLNTNIDYYEIYMMKSTGHELIHMCPNQKENWPAINKLRTKIIKKYDYLNVLYSIDEPYVISTTQGIHIELLSIIAENINVKLNFIKSRERPTILEITPEFISNWTYDLYAALFSSRLSTQSHSFDESIRITEDKLIFITPNILITNNWAIFYGEFANSVWAYFALLLLILSVIISLIDYLVPEHRYTNILSFLLSVLFEGTFTLYSKQRAVKIIFINYLIFVLIFTTVYKSQMFDIIRKDNAYNPIKRQIDMLKFKFKICLPSKVLFDSYKTSKDPIEHYFGWNSDVIVNPDYWQCVNMIAYEKNTVALILSKRLEYVGPEVYLDENGFPLLNILLKDFHTYLYFVFAFRKGHPLFNIFNRKLTTLKETGFVEYQYKIYKRQFEKAVAVSQKKKSFYFKPLKLNSLQSVFFVYIALIIVSSLVFGFELVLVRHVR</sequence>
<comment type="subcellular location">
    <subcellularLocation>
        <location evidence="1">Cell membrane</location>
        <topology evidence="1">Multi-pass membrane protein</topology>
    </subcellularLocation>
</comment>
<dbReference type="AlphaFoldDB" id="A0A9N9XBG4"/>
<evidence type="ECO:0000256" key="7">
    <source>
        <dbReference type="ARBA" id="ARBA00023180"/>
    </source>
</evidence>
<evidence type="ECO:0000256" key="3">
    <source>
        <dbReference type="ARBA" id="ARBA00022692"/>
    </source>
</evidence>
<keyword evidence="2" id="KW-1003">Cell membrane</keyword>
<feature type="transmembrane region" description="Helical" evidence="8">
    <location>
        <begin position="566"/>
        <end position="583"/>
    </location>
</feature>
<keyword evidence="5 8" id="KW-0472">Membrane</keyword>
<gene>
    <name evidence="9" type="ORF">DIABBA_LOCUS6193</name>
</gene>
<organism evidence="9 10">
    <name type="scientific">Diabrotica balteata</name>
    <name type="common">Banded cucumber beetle</name>
    <dbReference type="NCBI Taxonomy" id="107213"/>
    <lineage>
        <taxon>Eukaryota</taxon>
        <taxon>Metazoa</taxon>
        <taxon>Ecdysozoa</taxon>
        <taxon>Arthropoda</taxon>
        <taxon>Hexapoda</taxon>
        <taxon>Insecta</taxon>
        <taxon>Pterygota</taxon>
        <taxon>Neoptera</taxon>
        <taxon>Endopterygota</taxon>
        <taxon>Coleoptera</taxon>
        <taxon>Polyphaga</taxon>
        <taxon>Cucujiformia</taxon>
        <taxon>Chrysomeloidea</taxon>
        <taxon>Chrysomelidae</taxon>
        <taxon>Galerucinae</taxon>
        <taxon>Diabroticina</taxon>
        <taxon>Diabroticites</taxon>
        <taxon>Diabrotica</taxon>
    </lineage>
</organism>
<dbReference type="OrthoDB" id="6775061at2759"/>
<dbReference type="EMBL" id="OU898279">
    <property type="protein sequence ID" value="CAG9832741.1"/>
    <property type="molecule type" value="Genomic_DNA"/>
</dbReference>
<feature type="transmembrane region" description="Helical" evidence="8">
    <location>
        <begin position="787"/>
        <end position="809"/>
    </location>
</feature>
<evidence type="ECO:0000256" key="8">
    <source>
        <dbReference type="SAM" id="Phobius"/>
    </source>
</evidence>
<evidence type="ECO:0000256" key="4">
    <source>
        <dbReference type="ARBA" id="ARBA00022989"/>
    </source>
</evidence>
<dbReference type="GO" id="GO:0005886">
    <property type="term" value="C:plasma membrane"/>
    <property type="evidence" value="ECO:0007669"/>
    <property type="project" value="UniProtKB-SubCell"/>
</dbReference>
<name>A0A9N9XBG4_DIABA</name>
<evidence type="ECO:0000256" key="6">
    <source>
        <dbReference type="ARBA" id="ARBA00023170"/>
    </source>
</evidence>